<evidence type="ECO:0000313" key="4">
    <source>
        <dbReference type="Proteomes" id="UP000037923"/>
    </source>
</evidence>
<proteinExistence type="predicted"/>
<evidence type="ECO:0000256" key="2">
    <source>
        <dbReference type="SAM" id="SignalP"/>
    </source>
</evidence>
<keyword evidence="2" id="KW-0732">Signal</keyword>
<evidence type="ECO:0000313" key="3">
    <source>
        <dbReference type="EMBL" id="KPA78299.1"/>
    </source>
</evidence>
<name>A0A0M9FY40_LEPPY</name>
<dbReference type="RefSeq" id="XP_015656738.1">
    <property type="nucleotide sequence ID" value="XM_015804760.1"/>
</dbReference>
<feature type="compositionally biased region" description="Polar residues" evidence="1">
    <location>
        <begin position="128"/>
        <end position="139"/>
    </location>
</feature>
<organism evidence="3 4">
    <name type="scientific">Leptomonas pyrrhocoris</name>
    <name type="common">Firebug parasite</name>
    <dbReference type="NCBI Taxonomy" id="157538"/>
    <lineage>
        <taxon>Eukaryota</taxon>
        <taxon>Discoba</taxon>
        <taxon>Euglenozoa</taxon>
        <taxon>Kinetoplastea</taxon>
        <taxon>Metakinetoplastina</taxon>
        <taxon>Trypanosomatida</taxon>
        <taxon>Trypanosomatidae</taxon>
        <taxon>Leishmaniinae</taxon>
        <taxon>Leptomonas</taxon>
    </lineage>
</organism>
<dbReference type="OMA" id="TGMALRC"/>
<dbReference type="EMBL" id="LGTL01000014">
    <property type="protein sequence ID" value="KPA78299.1"/>
    <property type="molecule type" value="Genomic_DNA"/>
</dbReference>
<feature type="compositionally biased region" description="Basic and acidic residues" evidence="1">
    <location>
        <begin position="270"/>
        <end position="283"/>
    </location>
</feature>
<sequence length="283" mass="30082">MSSLSSVGTMTLRSALACSMLCRCLTTSATAGTAGTRTSTHRTALATLTGVRLTSTLGAPTRALFVAKRRRTGKRVPVAPTASAHFPSQRSSGAAPVAPVEAKPNTPASSSVGEDNGADATSAHDVPQPQQQADSSSVPPTERPRRRYSVSSAAADQQVQRLKQELLHARLRLAKAEQTKLALYESVLGKLDETDRAAQKAAASLRYTGMALRCAHDNLEVELRRLMTIGLTAGEVDAAAVEAGARQYIRQNIGFHAEHVAREPSSVTDVVRESRTRSRSDTP</sequence>
<feature type="region of interest" description="Disordered" evidence="1">
    <location>
        <begin position="264"/>
        <end position="283"/>
    </location>
</feature>
<protein>
    <submittedName>
        <fullName evidence="3">Uncharacterized protein</fullName>
    </submittedName>
</protein>
<comment type="caution">
    <text evidence="3">The sequence shown here is derived from an EMBL/GenBank/DDBJ whole genome shotgun (WGS) entry which is preliminary data.</text>
</comment>
<feature type="chain" id="PRO_5005836142" evidence="2">
    <location>
        <begin position="18"/>
        <end position="283"/>
    </location>
</feature>
<feature type="region of interest" description="Disordered" evidence="1">
    <location>
        <begin position="68"/>
        <end position="156"/>
    </location>
</feature>
<reference evidence="3 4" key="1">
    <citation type="submission" date="2015-07" db="EMBL/GenBank/DDBJ databases">
        <title>High-quality genome of monoxenous trypanosomatid Leptomonas pyrrhocoris.</title>
        <authorList>
            <person name="Flegontov P."/>
            <person name="Butenko A."/>
            <person name="Firsov S."/>
            <person name="Vlcek C."/>
            <person name="Logacheva M.D."/>
            <person name="Field M."/>
            <person name="Filatov D."/>
            <person name="Flegontova O."/>
            <person name="Gerasimov E."/>
            <person name="Jackson A.P."/>
            <person name="Kelly S."/>
            <person name="Opperdoes F."/>
            <person name="O'Reilly A."/>
            <person name="Votypka J."/>
            <person name="Yurchenko V."/>
            <person name="Lukes J."/>
        </authorList>
    </citation>
    <scope>NUCLEOTIDE SEQUENCE [LARGE SCALE GENOMIC DNA]</scope>
    <source>
        <strain evidence="3">H10</strain>
    </source>
</reference>
<evidence type="ECO:0000256" key="1">
    <source>
        <dbReference type="SAM" id="MobiDB-lite"/>
    </source>
</evidence>
<dbReference type="VEuPathDB" id="TriTrypDB:LpyrH10_14_1530"/>
<dbReference type="Proteomes" id="UP000037923">
    <property type="component" value="Unassembled WGS sequence"/>
</dbReference>
<dbReference type="AlphaFoldDB" id="A0A0M9FY40"/>
<keyword evidence="4" id="KW-1185">Reference proteome</keyword>
<dbReference type="OrthoDB" id="263255at2759"/>
<accession>A0A0M9FY40</accession>
<dbReference type="GeneID" id="26906727"/>
<gene>
    <name evidence="3" type="ORF">ABB37_06438</name>
</gene>
<feature type="signal peptide" evidence="2">
    <location>
        <begin position="1"/>
        <end position="17"/>
    </location>
</feature>